<evidence type="ECO:0000259" key="1">
    <source>
        <dbReference type="Pfam" id="PF01850"/>
    </source>
</evidence>
<dbReference type="InterPro" id="IPR041705">
    <property type="entry name" value="PIN_Sll0205"/>
</dbReference>
<evidence type="ECO:0000313" key="2">
    <source>
        <dbReference type="EMBL" id="ASB40228.1"/>
    </source>
</evidence>
<reference evidence="3 5" key="3">
    <citation type="submission" date="2020-11" db="EMBL/GenBank/DDBJ databases">
        <title>Closed and high quality bacterial genomes of the OMM12 community.</title>
        <authorList>
            <person name="Marbouty M."/>
            <person name="Lamy-Besnier Q."/>
            <person name="Debarbieux L."/>
            <person name="Koszul R."/>
        </authorList>
    </citation>
    <scope>NUCLEOTIDE SEQUENCE [LARGE SCALE GENOMIC DNA]</scope>
    <source>
        <strain evidence="3 5">KB18</strain>
    </source>
</reference>
<accession>A0A1Z2XP69</accession>
<dbReference type="CDD" id="cd09872">
    <property type="entry name" value="PIN_Sll0205-like"/>
    <property type="match status" value="1"/>
</dbReference>
<sequence>MNLLLDTHILLWALSEDERLSEKAKELILEQGNALYYSVVSVWEIAIKHALHPDNVKISGKEFSDYCQQAGFLSLDLRDKHVYSLETLHRDGDVPKHNDPFDRILLSQAKTENMSFLTHDTLFQGYHENCVIFV</sequence>
<evidence type="ECO:0000313" key="4">
    <source>
        <dbReference type="Proteomes" id="UP000196710"/>
    </source>
</evidence>
<dbReference type="InterPro" id="IPR029060">
    <property type="entry name" value="PIN-like_dom_sf"/>
</dbReference>
<dbReference type="RefSeq" id="WP_066534445.1">
    <property type="nucleotide sequence ID" value="NZ_CP021422.1"/>
</dbReference>
<proteinExistence type="predicted"/>
<dbReference type="PANTHER" id="PTHR36173">
    <property type="entry name" value="RIBONUCLEASE VAPC16-RELATED"/>
    <property type="match status" value="1"/>
</dbReference>
<dbReference type="AlphaFoldDB" id="A0A1Z2XP69"/>
<dbReference type="InterPro" id="IPR002716">
    <property type="entry name" value="PIN_dom"/>
</dbReference>
<dbReference type="InterPro" id="IPR052919">
    <property type="entry name" value="TA_system_RNase"/>
</dbReference>
<evidence type="ECO:0000313" key="3">
    <source>
        <dbReference type="EMBL" id="QQR29515.1"/>
    </source>
</evidence>
<organism evidence="3 5">
    <name type="scientific">Acutalibacter muris</name>
    <dbReference type="NCBI Taxonomy" id="1796620"/>
    <lineage>
        <taxon>Bacteria</taxon>
        <taxon>Bacillati</taxon>
        <taxon>Bacillota</taxon>
        <taxon>Clostridia</taxon>
        <taxon>Eubacteriales</taxon>
        <taxon>Acutalibacteraceae</taxon>
        <taxon>Acutalibacter</taxon>
    </lineage>
</organism>
<name>A0A1Z2XP69_9FIRM</name>
<dbReference type="EMBL" id="CP021422">
    <property type="protein sequence ID" value="ASB40228.1"/>
    <property type="molecule type" value="Genomic_DNA"/>
</dbReference>
<reference evidence="4" key="2">
    <citation type="submission" date="2017-05" db="EMBL/GenBank/DDBJ databases">
        <title>Improved OligoMM genomes.</title>
        <authorList>
            <person name="Garzetti D."/>
        </authorList>
    </citation>
    <scope>NUCLEOTIDE SEQUENCE [LARGE SCALE GENOMIC DNA]</scope>
    <source>
        <strain evidence="4">KB18</strain>
    </source>
</reference>
<gene>
    <name evidence="2" type="ORF">ADH66_05875</name>
    <name evidence="3" type="ORF">I5Q82_15965</name>
</gene>
<dbReference type="Proteomes" id="UP000596035">
    <property type="component" value="Chromosome"/>
</dbReference>
<protein>
    <submittedName>
        <fullName evidence="2">PIN domain nuclease</fullName>
    </submittedName>
    <submittedName>
        <fullName evidence="3">Type II toxin-antitoxin system VapC family toxin</fullName>
    </submittedName>
</protein>
<dbReference type="SUPFAM" id="SSF88723">
    <property type="entry name" value="PIN domain-like"/>
    <property type="match status" value="1"/>
</dbReference>
<dbReference type="Pfam" id="PF01850">
    <property type="entry name" value="PIN"/>
    <property type="match status" value="1"/>
</dbReference>
<dbReference type="Gene3D" id="3.40.50.1010">
    <property type="entry name" value="5'-nuclease"/>
    <property type="match status" value="1"/>
</dbReference>
<evidence type="ECO:0000313" key="5">
    <source>
        <dbReference type="Proteomes" id="UP000596035"/>
    </source>
</evidence>
<dbReference type="KEGG" id="amur:ADH66_05875"/>
<feature type="domain" description="PIN" evidence="1">
    <location>
        <begin position="4"/>
        <end position="124"/>
    </location>
</feature>
<dbReference type="PANTHER" id="PTHR36173:SF2">
    <property type="entry name" value="RIBONUCLEASE VAPC16"/>
    <property type="match status" value="1"/>
</dbReference>
<dbReference type="Proteomes" id="UP000196710">
    <property type="component" value="Chromosome"/>
</dbReference>
<dbReference type="EMBL" id="CP065321">
    <property type="protein sequence ID" value="QQR29515.1"/>
    <property type="molecule type" value="Genomic_DNA"/>
</dbReference>
<reference evidence="2" key="1">
    <citation type="journal article" date="2017" name="Genome Announc.">
        <title>High-Quality Whole-Genome Sequences of the Oligo-Mouse-Microbiota Bacterial Community.</title>
        <authorList>
            <person name="Garzetti D."/>
            <person name="Brugiroux S."/>
            <person name="Bunk B."/>
            <person name="Pukall R."/>
            <person name="McCoy K.D."/>
            <person name="Macpherson A.J."/>
            <person name="Stecher B."/>
        </authorList>
    </citation>
    <scope>NUCLEOTIDE SEQUENCE</scope>
    <source>
        <strain evidence="2">KB18</strain>
    </source>
</reference>
<keyword evidence="4" id="KW-1185">Reference proteome</keyword>